<keyword evidence="4" id="KW-0808">Transferase</keyword>
<dbReference type="GO" id="GO:0005524">
    <property type="term" value="F:ATP binding"/>
    <property type="evidence" value="ECO:0007669"/>
    <property type="project" value="UniProtKB-KW"/>
</dbReference>
<dbReference type="InterPro" id="IPR011009">
    <property type="entry name" value="Kinase-like_dom_sf"/>
</dbReference>
<sequence length="561" mass="63224">SESSSGEETYFGTSSLATTGRAPRWITQRDRFPLYGSRNSNLFRGNWVSGDGRKMKIAMKLLRIVREPEQFDRLLDELMCAAHAWRELSHCNVLPFFGAYNIGASTPALISPFCEHGHIRNYIRNYPFSNRDRLVHDVVSGLRYLHHNKIVHGNLKPQNILVNGCEVACLADHSLAQIISREGVPCQSDASSVYAAPELLSLIQPLTPNPVYPKPTTQSDIYSLALVSLEILTSEPPKGKDNKSFQEAKILHGFKPQRTQYDVSEVTPEMCTTVQSIIQRDRYPLPAQGNSNIYRGTLIFSNGTKVKVMLKNLRRSDDESQVEGLEKRLRREAYVWSTLPGHRNILPFYGLFDIGEDLPTLISPFCSFGNVRLYLDSEYRNRANRPYLALGVARGLDFLHRNGVIHGDLKPANVLVDMRGEACICDFGISRIVGQQGFTTRSQGTIPYKAPELLADPTRSTTFQSDIYSFALVVLEILTGERLKGRPVPHEVPFGGLPQDALNTYHPQRLDYGMGGDKLFDSLWEELDRCWNIVPESRPSMAAIYFNFILLLEPVPGLRTY</sequence>
<keyword evidence="5" id="KW-1185">Reference proteome</keyword>
<evidence type="ECO:0000313" key="5">
    <source>
        <dbReference type="Proteomes" id="UP001362999"/>
    </source>
</evidence>
<dbReference type="Gene3D" id="1.10.510.10">
    <property type="entry name" value="Transferase(Phosphotransferase) domain 1"/>
    <property type="match status" value="2"/>
</dbReference>
<feature type="domain" description="Protein kinase" evidence="3">
    <location>
        <begin position="5"/>
        <end position="286"/>
    </location>
</feature>
<dbReference type="EMBL" id="JAWWNJ010000046">
    <property type="protein sequence ID" value="KAK7018212.1"/>
    <property type="molecule type" value="Genomic_DNA"/>
</dbReference>
<dbReference type="InterPro" id="IPR001245">
    <property type="entry name" value="Ser-Thr/Tyr_kinase_cat_dom"/>
</dbReference>
<comment type="caution">
    <text evidence="4">The sequence shown here is derived from an EMBL/GenBank/DDBJ whole genome shotgun (WGS) entry which is preliminary data.</text>
</comment>
<dbReference type="InterPro" id="IPR000719">
    <property type="entry name" value="Prot_kinase_dom"/>
</dbReference>
<dbReference type="PANTHER" id="PTHR44329">
    <property type="entry name" value="SERINE/THREONINE-PROTEIN KINASE TNNI3K-RELATED"/>
    <property type="match status" value="1"/>
</dbReference>
<dbReference type="Pfam" id="PF07714">
    <property type="entry name" value="PK_Tyr_Ser-Thr"/>
    <property type="match status" value="1"/>
</dbReference>
<evidence type="ECO:0000256" key="1">
    <source>
        <dbReference type="ARBA" id="ARBA00022741"/>
    </source>
</evidence>
<dbReference type="GO" id="GO:0004674">
    <property type="term" value="F:protein serine/threonine kinase activity"/>
    <property type="evidence" value="ECO:0007669"/>
    <property type="project" value="TreeGrafter"/>
</dbReference>
<dbReference type="AlphaFoldDB" id="A0AAW0AXA5"/>
<keyword evidence="4" id="KW-0418">Kinase</keyword>
<proteinExistence type="predicted"/>
<dbReference type="SMART" id="SM00220">
    <property type="entry name" value="S_TKc"/>
    <property type="match status" value="2"/>
</dbReference>
<dbReference type="Proteomes" id="UP001362999">
    <property type="component" value="Unassembled WGS sequence"/>
</dbReference>
<accession>A0AAW0AXA5</accession>
<dbReference type="InterPro" id="IPR051681">
    <property type="entry name" value="Ser/Thr_Kinases-Pseudokinases"/>
</dbReference>
<keyword evidence="1" id="KW-0547">Nucleotide-binding</keyword>
<dbReference type="PROSITE" id="PS00108">
    <property type="entry name" value="PROTEIN_KINASE_ST"/>
    <property type="match status" value="1"/>
</dbReference>
<evidence type="ECO:0000256" key="2">
    <source>
        <dbReference type="ARBA" id="ARBA00022840"/>
    </source>
</evidence>
<evidence type="ECO:0000313" key="4">
    <source>
        <dbReference type="EMBL" id="KAK7018212.1"/>
    </source>
</evidence>
<keyword evidence="2" id="KW-0067">ATP-binding</keyword>
<dbReference type="SUPFAM" id="SSF56112">
    <property type="entry name" value="Protein kinase-like (PK-like)"/>
    <property type="match status" value="2"/>
</dbReference>
<feature type="domain" description="Protein kinase" evidence="3">
    <location>
        <begin position="279"/>
        <end position="550"/>
    </location>
</feature>
<gene>
    <name evidence="4" type="ORF">R3P38DRAFT_2538999</name>
</gene>
<dbReference type="PROSITE" id="PS50011">
    <property type="entry name" value="PROTEIN_KINASE_DOM"/>
    <property type="match status" value="2"/>
</dbReference>
<reference evidence="4 5" key="1">
    <citation type="journal article" date="2024" name="J Genomics">
        <title>Draft genome sequencing and assembly of Favolaschia claudopus CIRM-BRFM 2984 isolated from oak limbs.</title>
        <authorList>
            <person name="Navarro D."/>
            <person name="Drula E."/>
            <person name="Chaduli D."/>
            <person name="Cazenave R."/>
            <person name="Ahrendt S."/>
            <person name="Wang J."/>
            <person name="Lipzen A."/>
            <person name="Daum C."/>
            <person name="Barry K."/>
            <person name="Grigoriev I.V."/>
            <person name="Favel A."/>
            <person name="Rosso M.N."/>
            <person name="Martin F."/>
        </authorList>
    </citation>
    <scope>NUCLEOTIDE SEQUENCE [LARGE SCALE GENOMIC DNA]</scope>
    <source>
        <strain evidence="4 5">CIRM-BRFM 2984</strain>
    </source>
</reference>
<dbReference type="Pfam" id="PF00069">
    <property type="entry name" value="Pkinase"/>
    <property type="match status" value="1"/>
</dbReference>
<dbReference type="PANTHER" id="PTHR44329:SF298">
    <property type="entry name" value="MIXED LINEAGE KINASE DOMAIN-LIKE PROTEIN"/>
    <property type="match status" value="1"/>
</dbReference>
<organism evidence="4 5">
    <name type="scientific">Favolaschia claudopus</name>
    <dbReference type="NCBI Taxonomy" id="2862362"/>
    <lineage>
        <taxon>Eukaryota</taxon>
        <taxon>Fungi</taxon>
        <taxon>Dikarya</taxon>
        <taxon>Basidiomycota</taxon>
        <taxon>Agaricomycotina</taxon>
        <taxon>Agaricomycetes</taxon>
        <taxon>Agaricomycetidae</taxon>
        <taxon>Agaricales</taxon>
        <taxon>Marasmiineae</taxon>
        <taxon>Mycenaceae</taxon>
        <taxon>Favolaschia</taxon>
    </lineage>
</organism>
<evidence type="ECO:0000259" key="3">
    <source>
        <dbReference type="PROSITE" id="PS50011"/>
    </source>
</evidence>
<name>A0AAW0AXA5_9AGAR</name>
<dbReference type="InterPro" id="IPR008271">
    <property type="entry name" value="Ser/Thr_kinase_AS"/>
</dbReference>
<feature type="non-terminal residue" evidence="4">
    <location>
        <position position="1"/>
    </location>
</feature>
<protein>
    <submittedName>
        <fullName evidence="4">RGS domain-containing serine/threonine-protein kinase A</fullName>
    </submittedName>
</protein>